<dbReference type="GO" id="GO:0071897">
    <property type="term" value="P:DNA biosynthetic process"/>
    <property type="evidence" value="ECO:0007669"/>
    <property type="project" value="UniProtKB-ARBA"/>
</dbReference>
<reference evidence="2 3" key="1">
    <citation type="submission" date="2024-05" db="EMBL/GenBank/DDBJ databases">
        <authorList>
            <person name="Wallberg A."/>
        </authorList>
    </citation>
    <scope>NUCLEOTIDE SEQUENCE [LARGE SCALE GENOMIC DNA]</scope>
</reference>
<evidence type="ECO:0008006" key="4">
    <source>
        <dbReference type="Google" id="ProtNLM"/>
    </source>
</evidence>
<dbReference type="PANTHER" id="PTHR33050">
    <property type="entry name" value="REVERSE TRANSCRIPTASE DOMAIN-CONTAINING PROTEIN"/>
    <property type="match status" value="1"/>
</dbReference>
<comment type="caution">
    <text evidence="2">The sequence shown here is derived from an EMBL/GenBank/DDBJ whole genome shotgun (WGS) entry which is preliminary data.</text>
</comment>
<evidence type="ECO:0000313" key="3">
    <source>
        <dbReference type="Proteomes" id="UP001497623"/>
    </source>
</evidence>
<accession>A0AAV2RR66</accession>
<dbReference type="CDD" id="cd09275">
    <property type="entry name" value="RNase_HI_RT_DIRS1"/>
    <property type="match status" value="1"/>
</dbReference>
<name>A0AAV2RR66_MEGNR</name>
<sequence>GNLTSHLPTQAEVGQKSHGFSSRGSSCHSSSGKGVSWTTEDYIKAHHAVRQSGMFNFEGCKIPIPTAIRVDRIESALGSEATPKEQKVLSLLRYGMPLNCEPGFGVQKPHKNHFSAISYEKAMEDFLESSVQTQAMLGPFEDAPISELCYSPLMSVPKEDTNRRVIVDFSYPAGRSVNDGISKVSYLDLQIEFCLPSVQSMINRLNDLGPGCLLYKRDLKGAFRQFNIDPGDYCLTGVFWKGKAYIDTRLAMGLRSSAYCCQSVTEMLAKIAGRRAHVLVYLDDFGGAEPAERALDSFNHLGWLLDYCGLEESTEKAVAPATEMNWLGVRFDTVEWSMALKPGKLQELLEWLPKLLKHTRVRKVLLQKVLGSLVWASAVIRAGVVFFNRLLGLLRKLKRPSHSIHFSQEAKKDVLWWLDTLREHKGKCAIPPSVWTPLVSFATDASLEGFGMVWGTRALAGLFPIEFEDMDINKKEMLSVMAAIKHWFSDLENLKVTIFVDNQVCVALLNYGITRSPFLASCLREIQSYLARYSIELRAEYIPSKENCLADLCSRAFSSDKHFRNFNKMLKQGTFILDIVHYEKFNFENGL</sequence>
<feature type="region of interest" description="Disordered" evidence="1">
    <location>
        <begin position="1"/>
        <end position="35"/>
    </location>
</feature>
<gene>
    <name evidence="2" type="ORF">MNOR_LOCUS27161</name>
</gene>
<protein>
    <recommendedName>
        <fullName evidence="4">Reverse transcriptase domain-containing protein</fullName>
    </recommendedName>
</protein>
<dbReference type="Proteomes" id="UP001497623">
    <property type="component" value="Unassembled WGS sequence"/>
</dbReference>
<proteinExistence type="predicted"/>
<evidence type="ECO:0000256" key="1">
    <source>
        <dbReference type="SAM" id="MobiDB-lite"/>
    </source>
</evidence>
<feature type="compositionally biased region" description="Low complexity" evidence="1">
    <location>
        <begin position="17"/>
        <end position="35"/>
    </location>
</feature>
<evidence type="ECO:0000313" key="2">
    <source>
        <dbReference type="EMBL" id="CAL4133303.1"/>
    </source>
</evidence>
<dbReference type="AlphaFoldDB" id="A0AAV2RR66"/>
<dbReference type="PANTHER" id="PTHR33050:SF7">
    <property type="entry name" value="RIBONUCLEASE H"/>
    <property type="match status" value="1"/>
</dbReference>
<dbReference type="EMBL" id="CAXKWB010028153">
    <property type="protein sequence ID" value="CAL4133303.1"/>
    <property type="molecule type" value="Genomic_DNA"/>
</dbReference>
<dbReference type="SUPFAM" id="SSF56672">
    <property type="entry name" value="DNA/RNA polymerases"/>
    <property type="match status" value="1"/>
</dbReference>
<organism evidence="2 3">
    <name type="scientific">Meganyctiphanes norvegica</name>
    <name type="common">Northern krill</name>
    <name type="synonym">Thysanopoda norvegica</name>
    <dbReference type="NCBI Taxonomy" id="48144"/>
    <lineage>
        <taxon>Eukaryota</taxon>
        <taxon>Metazoa</taxon>
        <taxon>Ecdysozoa</taxon>
        <taxon>Arthropoda</taxon>
        <taxon>Crustacea</taxon>
        <taxon>Multicrustacea</taxon>
        <taxon>Malacostraca</taxon>
        <taxon>Eumalacostraca</taxon>
        <taxon>Eucarida</taxon>
        <taxon>Euphausiacea</taxon>
        <taxon>Euphausiidae</taxon>
        <taxon>Meganyctiphanes</taxon>
    </lineage>
</organism>
<dbReference type="InterPro" id="IPR043502">
    <property type="entry name" value="DNA/RNA_pol_sf"/>
</dbReference>
<feature type="non-terminal residue" evidence="2">
    <location>
        <position position="1"/>
    </location>
</feature>
<dbReference type="InterPro" id="IPR052055">
    <property type="entry name" value="Hepadnavirus_pol/RT"/>
</dbReference>
<keyword evidence="3" id="KW-1185">Reference proteome</keyword>